<accession>A0A6P7TEU6</accession>
<dbReference type="AlphaFoldDB" id="A0A6P7TEU6"/>
<gene>
    <name evidence="2" type="primary">LOC115223368</name>
</gene>
<dbReference type="InterPro" id="IPR012674">
    <property type="entry name" value="Calycin"/>
</dbReference>
<evidence type="ECO:0000313" key="2">
    <source>
        <dbReference type="RefSeq" id="XP_029649724.1"/>
    </source>
</evidence>
<protein>
    <submittedName>
        <fullName evidence="2">Uncharacterized protein LOC115223368</fullName>
    </submittedName>
</protein>
<keyword evidence="1" id="KW-1185">Reference proteome</keyword>
<dbReference type="GO" id="GO:0008289">
    <property type="term" value="F:lipid binding"/>
    <property type="evidence" value="ECO:0007669"/>
    <property type="project" value="UniProtKB-KW"/>
</dbReference>
<dbReference type="Proteomes" id="UP000515154">
    <property type="component" value="Linkage group LG23"/>
</dbReference>
<evidence type="ECO:0000313" key="1">
    <source>
        <dbReference type="Proteomes" id="UP000515154"/>
    </source>
</evidence>
<dbReference type="Gene3D" id="2.40.128.20">
    <property type="match status" value="1"/>
</dbReference>
<organism evidence="1 2">
    <name type="scientific">Octopus sinensis</name>
    <name type="common">East Asian common octopus</name>
    <dbReference type="NCBI Taxonomy" id="2607531"/>
    <lineage>
        <taxon>Eukaryota</taxon>
        <taxon>Metazoa</taxon>
        <taxon>Spiralia</taxon>
        <taxon>Lophotrochozoa</taxon>
        <taxon>Mollusca</taxon>
        <taxon>Cephalopoda</taxon>
        <taxon>Coleoidea</taxon>
        <taxon>Octopodiformes</taxon>
        <taxon>Octopoda</taxon>
        <taxon>Incirrata</taxon>
        <taxon>Octopodidae</taxon>
        <taxon>Octopus</taxon>
    </lineage>
</organism>
<name>A0A6P7TEU6_9MOLL</name>
<dbReference type="SUPFAM" id="SSF50814">
    <property type="entry name" value="Lipocalins"/>
    <property type="match status" value="1"/>
</dbReference>
<dbReference type="KEGG" id="osn:115223368"/>
<reference evidence="2" key="1">
    <citation type="submission" date="2025-08" db="UniProtKB">
        <authorList>
            <consortium name="RefSeq"/>
        </authorList>
    </citation>
    <scope>IDENTIFICATION</scope>
</reference>
<sequence length="138" mass="16083">MEQFLGKWVEINEDMETKRKFMETLAFPKEVIDKRMSNTGFLETVKDGDLFKMTTGFVGDPSYNKSYHFKMNETFSDKDFFGQKFTLVCKVEGNKWYDKLTESYNQAEIENVREVMGDKMVVTTTCNGKSLVSNFKRG</sequence>
<proteinExistence type="predicted"/>
<dbReference type="RefSeq" id="XP_029649724.1">
    <property type="nucleotide sequence ID" value="XM_029793864.2"/>
</dbReference>